<name>A0AC58UHH6_TOBAC</name>
<keyword evidence="1" id="KW-1185">Reference proteome</keyword>
<proteinExistence type="predicted"/>
<reference evidence="2" key="2">
    <citation type="submission" date="2025-08" db="UniProtKB">
        <authorList>
            <consortium name="RefSeq"/>
        </authorList>
    </citation>
    <scope>IDENTIFICATION</scope>
    <source>
        <tissue evidence="2">Leaf</tissue>
    </source>
</reference>
<dbReference type="Proteomes" id="UP000790787">
    <property type="component" value="Chromosome 5"/>
</dbReference>
<organism evidence="1 2">
    <name type="scientific">Nicotiana tabacum</name>
    <name type="common">Common tobacco</name>
    <dbReference type="NCBI Taxonomy" id="4097"/>
    <lineage>
        <taxon>Eukaryota</taxon>
        <taxon>Viridiplantae</taxon>
        <taxon>Streptophyta</taxon>
        <taxon>Embryophyta</taxon>
        <taxon>Tracheophyta</taxon>
        <taxon>Spermatophyta</taxon>
        <taxon>Magnoliopsida</taxon>
        <taxon>eudicotyledons</taxon>
        <taxon>Gunneridae</taxon>
        <taxon>Pentapetalae</taxon>
        <taxon>asterids</taxon>
        <taxon>lamiids</taxon>
        <taxon>Solanales</taxon>
        <taxon>Solanaceae</taxon>
        <taxon>Nicotianoideae</taxon>
        <taxon>Nicotianeae</taxon>
        <taxon>Nicotiana</taxon>
    </lineage>
</organism>
<reference evidence="1" key="1">
    <citation type="journal article" date="2014" name="Nat. Commun.">
        <title>The tobacco genome sequence and its comparison with those of tomato and potato.</title>
        <authorList>
            <person name="Sierro N."/>
            <person name="Battey J.N."/>
            <person name="Ouadi S."/>
            <person name="Bakaher N."/>
            <person name="Bovet L."/>
            <person name="Willig A."/>
            <person name="Goepfert S."/>
            <person name="Peitsch M.C."/>
            <person name="Ivanov N.V."/>
        </authorList>
    </citation>
    <scope>NUCLEOTIDE SEQUENCE [LARGE SCALE GENOMIC DNA]</scope>
</reference>
<protein>
    <submittedName>
        <fullName evidence="2">Uncharacterized protein LOC142180777</fullName>
    </submittedName>
</protein>
<gene>
    <name evidence="2" type="primary">LOC142180777</name>
</gene>
<evidence type="ECO:0000313" key="1">
    <source>
        <dbReference type="Proteomes" id="UP000790787"/>
    </source>
</evidence>
<dbReference type="RefSeq" id="XP_075108950.1">
    <property type="nucleotide sequence ID" value="XM_075252849.1"/>
</dbReference>
<accession>A0AC58UHH6</accession>
<sequence length="147" mass="16756">MEVYIDDMLVKTQHSGDHISHLSDTFQILRKFIMKLNLEKCAFSVASALKKQDHFEWAEECQQALKNLKTFLSNPPLLTKPKAGERLLIYLAVLEVAVSAILVREDQGRLVKWAIEFSEYGITYQPRTAIKSQVLADFVADLAKECN</sequence>
<evidence type="ECO:0000313" key="2">
    <source>
        <dbReference type="RefSeq" id="XP_075108950.1"/>
    </source>
</evidence>